<dbReference type="NCBIfam" id="TIGR00453">
    <property type="entry name" value="ispD"/>
    <property type="match status" value="1"/>
</dbReference>
<dbReference type="Pfam" id="PF01128">
    <property type="entry name" value="IspD"/>
    <property type="match status" value="1"/>
</dbReference>
<dbReference type="UniPathway" id="UPA00056">
    <property type="reaction ID" value="UER00093"/>
</dbReference>
<evidence type="ECO:0000313" key="9">
    <source>
        <dbReference type="Proteomes" id="UP000183104"/>
    </source>
</evidence>
<dbReference type="InterPro" id="IPR050088">
    <property type="entry name" value="IspD/TarI_cytidylyltransf_bact"/>
</dbReference>
<keyword evidence="9" id="KW-1185">Reference proteome</keyword>
<dbReference type="PANTHER" id="PTHR32125">
    <property type="entry name" value="2-C-METHYL-D-ERYTHRITOL 4-PHOSPHATE CYTIDYLYLTRANSFERASE, CHLOROPLASTIC"/>
    <property type="match status" value="1"/>
</dbReference>
<dbReference type="OrthoDB" id="9806837at2"/>
<dbReference type="EMBL" id="FMUN01000003">
    <property type="protein sequence ID" value="SCY13866.1"/>
    <property type="molecule type" value="Genomic_DNA"/>
</dbReference>
<dbReference type="AlphaFoldDB" id="A0A0P9ENH8"/>
<evidence type="ECO:0000313" key="8">
    <source>
        <dbReference type="EMBL" id="SCY13866.1"/>
    </source>
</evidence>
<protein>
    <recommendedName>
        <fullName evidence="7">2-C-methyl-D-erythritol 4-phosphate cytidylyltransferase</fullName>
        <ecNumber evidence="7">2.7.7.60</ecNumber>
    </recommendedName>
    <alternativeName>
        <fullName evidence="7">4-diphosphocytidyl-2C-methyl-D-erythritol synthase</fullName>
    </alternativeName>
    <alternativeName>
        <fullName evidence="7">MEP cytidylyltransferase</fullName>
        <shortName evidence="7">MCT</shortName>
    </alternativeName>
</protein>
<keyword evidence="4 7" id="KW-0808">Transferase</keyword>
<evidence type="ECO:0000256" key="6">
    <source>
        <dbReference type="ARBA" id="ARBA00023229"/>
    </source>
</evidence>
<dbReference type="InterPro" id="IPR001228">
    <property type="entry name" value="IspD"/>
</dbReference>
<keyword evidence="6 7" id="KW-0414">Isoprene biosynthesis</keyword>
<dbReference type="GO" id="GO:0050518">
    <property type="term" value="F:2-C-methyl-D-erythritol 4-phosphate cytidylyltransferase activity"/>
    <property type="evidence" value="ECO:0007669"/>
    <property type="project" value="UniProtKB-UniRule"/>
</dbReference>
<dbReference type="EC" id="2.7.7.60" evidence="7"/>
<gene>
    <name evidence="7" type="primary">ispD</name>
    <name evidence="8" type="ORF">SAMN05661077_1321</name>
</gene>
<dbReference type="GO" id="GO:0019288">
    <property type="term" value="P:isopentenyl diphosphate biosynthetic process, methylerythritol 4-phosphate pathway"/>
    <property type="evidence" value="ECO:0007669"/>
    <property type="project" value="UniProtKB-UniRule"/>
</dbReference>
<feature type="site" description="Positions MEP for the nucleophilic attack" evidence="7">
    <location>
        <position position="218"/>
    </location>
</feature>
<dbReference type="PROSITE" id="PS01295">
    <property type="entry name" value="ISPD"/>
    <property type="match status" value="1"/>
</dbReference>
<evidence type="ECO:0000256" key="4">
    <source>
        <dbReference type="ARBA" id="ARBA00022679"/>
    </source>
</evidence>
<reference evidence="9" key="1">
    <citation type="submission" date="2016-10" db="EMBL/GenBank/DDBJ databases">
        <authorList>
            <person name="Varghese N."/>
        </authorList>
    </citation>
    <scope>NUCLEOTIDE SEQUENCE [LARGE SCALE GENOMIC DNA]</scope>
    <source>
        <strain evidence="9">HL 19</strain>
    </source>
</reference>
<dbReference type="SUPFAM" id="SSF53448">
    <property type="entry name" value="Nucleotide-diphospho-sugar transferases"/>
    <property type="match status" value="1"/>
</dbReference>
<dbReference type="HAMAP" id="MF_00108">
    <property type="entry name" value="IspD"/>
    <property type="match status" value="1"/>
</dbReference>
<evidence type="ECO:0000256" key="5">
    <source>
        <dbReference type="ARBA" id="ARBA00022695"/>
    </source>
</evidence>
<feature type="site" description="Transition state stabilizer" evidence="7">
    <location>
        <position position="21"/>
    </location>
</feature>
<dbReference type="RefSeq" id="WP_054966045.1">
    <property type="nucleotide sequence ID" value="NZ_FMUN01000003.1"/>
</dbReference>
<comment type="pathway">
    <text evidence="2 7">Isoprenoid biosynthesis; isopentenyl diphosphate biosynthesis via DXP pathway; isopentenyl diphosphate from 1-deoxy-D-xylulose 5-phosphate: step 2/6.</text>
</comment>
<dbReference type="PANTHER" id="PTHR32125:SF4">
    <property type="entry name" value="2-C-METHYL-D-ERYTHRITOL 4-PHOSPHATE CYTIDYLYLTRANSFERASE, CHLOROPLASTIC"/>
    <property type="match status" value="1"/>
</dbReference>
<dbReference type="Gene3D" id="3.90.550.10">
    <property type="entry name" value="Spore Coat Polysaccharide Biosynthesis Protein SpsA, Chain A"/>
    <property type="match status" value="1"/>
</dbReference>
<organism evidence="8 9">
    <name type="scientific">Thiohalorhabdus denitrificans</name>
    <dbReference type="NCBI Taxonomy" id="381306"/>
    <lineage>
        <taxon>Bacteria</taxon>
        <taxon>Pseudomonadati</taxon>
        <taxon>Pseudomonadota</taxon>
        <taxon>Gammaproteobacteria</taxon>
        <taxon>Thiohalorhabdales</taxon>
        <taxon>Thiohalorhabdaceae</taxon>
        <taxon>Thiohalorhabdus</taxon>
    </lineage>
</organism>
<proteinExistence type="inferred from homology"/>
<comment type="catalytic activity">
    <reaction evidence="1 7">
        <text>2-C-methyl-D-erythritol 4-phosphate + CTP + H(+) = 4-CDP-2-C-methyl-D-erythritol + diphosphate</text>
        <dbReference type="Rhea" id="RHEA:13429"/>
        <dbReference type="ChEBI" id="CHEBI:15378"/>
        <dbReference type="ChEBI" id="CHEBI:33019"/>
        <dbReference type="ChEBI" id="CHEBI:37563"/>
        <dbReference type="ChEBI" id="CHEBI:57823"/>
        <dbReference type="ChEBI" id="CHEBI:58262"/>
        <dbReference type="EC" id="2.7.7.60"/>
    </reaction>
</comment>
<feature type="site" description="Transition state stabilizer" evidence="7">
    <location>
        <position position="28"/>
    </location>
</feature>
<evidence type="ECO:0000256" key="3">
    <source>
        <dbReference type="ARBA" id="ARBA00009789"/>
    </source>
</evidence>
<dbReference type="InterPro" id="IPR034683">
    <property type="entry name" value="IspD/TarI"/>
</dbReference>
<evidence type="ECO:0000256" key="2">
    <source>
        <dbReference type="ARBA" id="ARBA00004787"/>
    </source>
</evidence>
<feature type="site" description="Positions MEP for the nucleophilic attack" evidence="7">
    <location>
        <position position="162"/>
    </location>
</feature>
<dbReference type="InterPro" id="IPR018294">
    <property type="entry name" value="ISPD_synthase_CS"/>
</dbReference>
<dbReference type="STRING" id="381306.AN478_07775"/>
<dbReference type="PATRIC" id="fig|381306.5.peg.195"/>
<dbReference type="FunFam" id="3.90.550.10:FF:000003">
    <property type="entry name" value="2-C-methyl-D-erythritol 4-phosphate cytidylyltransferase"/>
    <property type="match status" value="1"/>
</dbReference>
<dbReference type="InterPro" id="IPR029044">
    <property type="entry name" value="Nucleotide-diphossugar_trans"/>
</dbReference>
<dbReference type="CDD" id="cd02516">
    <property type="entry name" value="CDP-ME_synthetase"/>
    <property type="match status" value="1"/>
</dbReference>
<sequence length="235" mass="25376">MPDTNKRRVWAIVPGAGIGSRMGSERPKQYLELAGRTILEHTLERLLDQEEIHAVLPVIRPDDPYWPEVRGRLGAHPKLLGEAPGGQERADSVANGLAALTHRTTQDLVLIHDAVRPCIRAEEVRAVIATAGETGGAILAVPVADTLKRVDGEGRIEATVDRAGLWRAQTPQVFPAGILEEALEAARAQPAPATDEASLLERVGYPVQVVAGREDNLKVTRPEDLALAELFLGAR</sequence>
<comment type="function">
    <text evidence="7">Catalyzes the formation of 4-diphosphocytidyl-2-C-methyl-D-erythritol from CTP and 2-C-methyl-D-erythritol 4-phosphate (MEP).</text>
</comment>
<evidence type="ECO:0000256" key="7">
    <source>
        <dbReference type="HAMAP-Rule" id="MF_00108"/>
    </source>
</evidence>
<name>A0A0P9ENH8_9GAMM</name>
<keyword evidence="5 7" id="KW-0548">Nucleotidyltransferase</keyword>
<dbReference type="Proteomes" id="UP000183104">
    <property type="component" value="Unassembled WGS sequence"/>
</dbReference>
<evidence type="ECO:0000256" key="1">
    <source>
        <dbReference type="ARBA" id="ARBA00001282"/>
    </source>
</evidence>
<comment type="similarity">
    <text evidence="3 7">Belongs to the IspD/TarI cytidylyltransferase family. IspD subfamily.</text>
</comment>
<accession>A0A0P9ENH8</accession>